<dbReference type="Gene3D" id="1.10.600.10">
    <property type="entry name" value="Farnesyl Diphosphate Synthase"/>
    <property type="match status" value="1"/>
</dbReference>
<evidence type="ECO:0000313" key="1">
    <source>
        <dbReference type="EMBL" id="TXF11250.1"/>
    </source>
</evidence>
<dbReference type="GO" id="GO:0051996">
    <property type="term" value="F:squalene synthase [NAD(P)H] activity"/>
    <property type="evidence" value="ECO:0007669"/>
    <property type="project" value="InterPro"/>
</dbReference>
<sequence>MTPDEYCAQKAAQPGSALYYSLRCLPRDKRRAATAIYAFVRETEDAVRDCSDPGVARTRLAWWRAQTAQVYEGRPQHPVAQALASVVRHYALPQEQFQEIVDGVETELNCWRFADFKALQLHCHRLGSIPAVLAAEIYGYQDRRTLKFAHDLGLALRLTTIVLDVGADARRGRLYLPEDELAAHGVTALDSSRLCPEPNLTALLRCQIERCDRLYAQALAQLPAADRRAQRPALALAAIGRALLDEIRDNPAQVLTARIDLTPLRKLWLAWRTCTFT</sequence>
<proteinExistence type="predicted"/>
<dbReference type="SUPFAM" id="SSF48576">
    <property type="entry name" value="Terpenoid synthases"/>
    <property type="match status" value="1"/>
</dbReference>
<evidence type="ECO:0000313" key="2">
    <source>
        <dbReference type="Proteomes" id="UP000321201"/>
    </source>
</evidence>
<accession>A0A5C7EGX7</accession>
<reference evidence="1 2" key="1">
    <citation type="submission" date="2019-08" db="EMBL/GenBank/DDBJ databases">
        <title>Pelomicrobium methylotrophicum gen. nov., sp. nov. a moderately thermophilic, facultatively anaerobic, lithoautotrophic and methylotrophic bacterium isolated from a terrestrial mud volcano.</title>
        <authorList>
            <person name="Slobodkina G.B."/>
            <person name="Merkel A.Y."/>
            <person name="Slobodkin A.I."/>
        </authorList>
    </citation>
    <scope>NUCLEOTIDE SEQUENCE [LARGE SCALE GENOMIC DNA]</scope>
    <source>
        <strain evidence="1 2">SM250</strain>
    </source>
</reference>
<dbReference type="OrthoDB" id="9807580at2"/>
<dbReference type="CDD" id="cd00683">
    <property type="entry name" value="Trans_IPPS_HH"/>
    <property type="match status" value="1"/>
</dbReference>
<dbReference type="GO" id="GO:0016117">
    <property type="term" value="P:carotenoid biosynthetic process"/>
    <property type="evidence" value="ECO:0007669"/>
    <property type="project" value="InterPro"/>
</dbReference>
<dbReference type="AlphaFoldDB" id="A0A5C7EGX7"/>
<protein>
    <submittedName>
        <fullName evidence="1">Presqualene diphosphate synthase HpnD</fullName>
        <ecNumber evidence="1">2.5.1.103</ecNumber>
    </submittedName>
</protein>
<dbReference type="NCBIfam" id="TIGR03465">
    <property type="entry name" value="HpnD"/>
    <property type="match status" value="1"/>
</dbReference>
<dbReference type="PANTHER" id="PTHR31480">
    <property type="entry name" value="BIFUNCTIONAL LYCOPENE CYCLASE/PHYTOENE SYNTHASE"/>
    <property type="match status" value="1"/>
</dbReference>
<dbReference type="InterPro" id="IPR017828">
    <property type="entry name" value="SQ_synth_HpnD-like"/>
</dbReference>
<dbReference type="InParanoid" id="A0A5C7EGX7"/>
<comment type="caution">
    <text evidence="1">The sequence shown here is derived from an EMBL/GenBank/DDBJ whole genome shotgun (WGS) entry which is preliminary data.</text>
</comment>
<dbReference type="InterPro" id="IPR002060">
    <property type="entry name" value="Squ/phyt_synthse"/>
</dbReference>
<organism evidence="1 2">
    <name type="scientific">Pelomicrobium methylotrophicum</name>
    <dbReference type="NCBI Taxonomy" id="2602750"/>
    <lineage>
        <taxon>Bacteria</taxon>
        <taxon>Pseudomonadati</taxon>
        <taxon>Pseudomonadota</taxon>
        <taxon>Hydrogenophilia</taxon>
        <taxon>Hydrogenophilia incertae sedis</taxon>
        <taxon>Pelomicrobium</taxon>
    </lineage>
</organism>
<gene>
    <name evidence="1" type="primary">hpnD</name>
    <name evidence="1" type="ORF">FR698_11070</name>
</gene>
<dbReference type="Proteomes" id="UP000321201">
    <property type="component" value="Unassembled WGS sequence"/>
</dbReference>
<dbReference type="EC" id="2.5.1.103" evidence="1"/>
<name>A0A5C7EGX7_9PROT</name>
<dbReference type="EMBL" id="VPFL01000015">
    <property type="protein sequence ID" value="TXF11250.1"/>
    <property type="molecule type" value="Genomic_DNA"/>
</dbReference>
<dbReference type="RefSeq" id="WP_147800266.1">
    <property type="nucleotide sequence ID" value="NZ_VPFL01000015.1"/>
</dbReference>
<keyword evidence="1" id="KW-0808">Transferase</keyword>
<dbReference type="InterPro" id="IPR008949">
    <property type="entry name" value="Isoprenoid_synthase_dom_sf"/>
</dbReference>
<dbReference type="InterPro" id="IPR033904">
    <property type="entry name" value="Trans_IPPS_HH"/>
</dbReference>
<keyword evidence="2" id="KW-1185">Reference proteome</keyword>
<dbReference type="Pfam" id="PF00494">
    <property type="entry name" value="SQS_PSY"/>
    <property type="match status" value="1"/>
</dbReference>